<keyword evidence="1" id="KW-1133">Transmembrane helix</keyword>
<evidence type="ECO:0000313" key="3">
    <source>
        <dbReference type="Proteomes" id="UP000728032"/>
    </source>
</evidence>
<organism evidence="2">
    <name type="scientific">Oppiella nova</name>
    <dbReference type="NCBI Taxonomy" id="334625"/>
    <lineage>
        <taxon>Eukaryota</taxon>
        <taxon>Metazoa</taxon>
        <taxon>Ecdysozoa</taxon>
        <taxon>Arthropoda</taxon>
        <taxon>Chelicerata</taxon>
        <taxon>Arachnida</taxon>
        <taxon>Acari</taxon>
        <taxon>Acariformes</taxon>
        <taxon>Sarcoptiformes</taxon>
        <taxon>Oribatida</taxon>
        <taxon>Brachypylina</taxon>
        <taxon>Oppioidea</taxon>
        <taxon>Oppiidae</taxon>
        <taxon>Oppiella</taxon>
    </lineage>
</organism>
<dbReference type="Proteomes" id="UP000728032">
    <property type="component" value="Unassembled WGS sequence"/>
</dbReference>
<keyword evidence="1" id="KW-0472">Membrane</keyword>
<evidence type="ECO:0000313" key="2">
    <source>
        <dbReference type="EMBL" id="CAD7656303.1"/>
    </source>
</evidence>
<feature type="non-terminal residue" evidence="2">
    <location>
        <position position="1"/>
    </location>
</feature>
<feature type="transmembrane region" description="Helical" evidence="1">
    <location>
        <begin position="437"/>
        <end position="459"/>
    </location>
</feature>
<dbReference type="AlphaFoldDB" id="A0A7R9MAX4"/>
<proteinExistence type="predicted"/>
<dbReference type="EMBL" id="OC925724">
    <property type="protein sequence ID" value="CAD7656303.1"/>
    <property type="molecule type" value="Genomic_DNA"/>
</dbReference>
<accession>A0A7R9MAX4</accession>
<evidence type="ECO:0000256" key="1">
    <source>
        <dbReference type="SAM" id="Phobius"/>
    </source>
</evidence>
<keyword evidence="3" id="KW-1185">Reference proteome</keyword>
<dbReference type="EMBL" id="CAJPVJ010010899">
    <property type="protein sequence ID" value="CAG2173490.1"/>
    <property type="molecule type" value="Genomic_DNA"/>
</dbReference>
<sequence length="497" mass="57083">SDCSEQEKQDLSEWFANVEGFYANETCSSHTRHSPQCLNIMMSKLDLPELPTPPLPTPLAIDCLGNIKRDVRLECANVSEYKWNVTVWDDLDCLREIAWVRCMPIELAVTEEYFRKNQLINWTERAGCDQAPYHSDVCILPDDNKGNNLTIDMTIELVTSNTNELPEIIHVPEDTDIVIELVQTNSDEPPKILDVPDNFTSINLDNNNTNINMTEELTDTVLSEFTPSIDPPRPPQPDPLTIDCLGSIKRDVRLECDEVSKLRWNISTHTHPPLENVCCYLWDDIDCVREIAWVRCMPVELAHTEHYFNKVIDWAENVACLDVAPYHSGVCVLPTDIPEARVDYDLDQFMDHDTDQPNTIKAKTTPAKIKTTQSSNLPRVLTGTHEFKREKVIKIHPAHTEPPTPLYMIQHVQKLYPFSDEEHESHNYHGFWREFRAVFPLTMFFMSLIVLTLAGMIAVQYRMFRRNQEQSIMNKGLGGRVNPGATDDDDRAMLIRF</sequence>
<keyword evidence="1" id="KW-0812">Transmembrane</keyword>
<reference evidence="2" key="1">
    <citation type="submission" date="2020-11" db="EMBL/GenBank/DDBJ databases">
        <authorList>
            <person name="Tran Van P."/>
        </authorList>
    </citation>
    <scope>NUCLEOTIDE SEQUENCE</scope>
</reference>
<protein>
    <submittedName>
        <fullName evidence="2">Uncharacterized protein</fullName>
    </submittedName>
</protein>
<dbReference type="OrthoDB" id="10517329at2759"/>
<gene>
    <name evidence="2" type="ORF">ONB1V03_LOCUS12942</name>
</gene>
<name>A0A7R9MAX4_9ACAR</name>